<name>A0A7E4VRP9_PANRE</name>
<dbReference type="PANTHER" id="PTHR10658:SF35">
    <property type="entry name" value="PHOSPHATIDYLINOSITOL TRANSFER PROTEIN"/>
    <property type="match status" value="1"/>
</dbReference>
<dbReference type="PANTHER" id="PTHR10658">
    <property type="entry name" value="PHOSPHATIDYLINOSITOL TRANSFER PROTEIN"/>
    <property type="match status" value="1"/>
</dbReference>
<proteinExistence type="predicted"/>
<accession>A0A7E4VRP9</accession>
<dbReference type="FunFam" id="3.30.530.20:FF:000028">
    <property type="entry name" value="Phosphatidylinositol transfer protein 5"/>
    <property type="match status" value="1"/>
</dbReference>
<sequence>MLIKEYRVLLPLDVSEYQRGQLYSVAEASKAETGGGEGVEILKQEAFESDEIRAGHTLTGTYTHKLYHLKSKMPWIIQKLLPESAMFLEEECWNAYPYCKTVLTNPGYMKQDFYIIIETLHVQDAGTQDNALNLAKDVLKHREVIVLDIYDDSHLNPKTDIKPETDPRVFESAKTGRGPLTADWSKTTTPVMCCYKVVKAYFRWTGFQTRMERLIHGSYPRLFTKFHREVFCWIDNWIDLTIEDIRKFEEETAQNLKKQIESGEVRGMTAAANEN</sequence>
<evidence type="ECO:0000313" key="3">
    <source>
        <dbReference type="WBParaSite" id="Pan_g2418.t1"/>
    </source>
</evidence>
<dbReference type="PRINTS" id="PR00391">
    <property type="entry name" value="PITRANSFER"/>
</dbReference>
<dbReference type="WBParaSite" id="Pan_g2418.t1">
    <property type="protein sequence ID" value="Pan_g2418.t1"/>
    <property type="gene ID" value="Pan_g2418"/>
</dbReference>
<feature type="domain" description="Phosphatidylinositol transfer protein N-terminal" evidence="1">
    <location>
        <begin position="1"/>
        <end position="253"/>
    </location>
</feature>
<reference evidence="3" key="2">
    <citation type="submission" date="2020-10" db="UniProtKB">
        <authorList>
            <consortium name="WormBaseParasite"/>
        </authorList>
    </citation>
    <scope>IDENTIFICATION</scope>
</reference>
<evidence type="ECO:0000259" key="1">
    <source>
        <dbReference type="Pfam" id="PF02121"/>
    </source>
</evidence>
<dbReference type="GO" id="GO:0071944">
    <property type="term" value="C:cell periphery"/>
    <property type="evidence" value="ECO:0007669"/>
    <property type="project" value="UniProtKB-ARBA"/>
</dbReference>
<dbReference type="SUPFAM" id="SSF55961">
    <property type="entry name" value="Bet v1-like"/>
    <property type="match status" value="1"/>
</dbReference>
<dbReference type="InterPro" id="IPR023393">
    <property type="entry name" value="START-like_dom_sf"/>
</dbReference>
<dbReference type="GO" id="GO:0008525">
    <property type="term" value="F:phosphatidylcholine transporter activity"/>
    <property type="evidence" value="ECO:0007669"/>
    <property type="project" value="TreeGrafter"/>
</dbReference>
<dbReference type="InterPro" id="IPR001666">
    <property type="entry name" value="PI_transfer"/>
</dbReference>
<dbReference type="Proteomes" id="UP000492821">
    <property type="component" value="Unassembled WGS sequence"/>
</dbReference>
<evidence type="ECO:0000313" key="2">
    <source>
        <dbReference type="Proteomes" id="UP000492821"/>
    </source>
</evidence>
<dbReference type="GO" id="GO:0008526">
    <property type="term" value="F:phosphatidylinositol transfer activity"/>
    <property type="evidence" value="ECO:0007669"/>
    <property type="project" value="TreeGrafter"/>
</dbReference>
<dbReference type="Pfam" id="PF02121">
    <property type="entry name" value="IP_trans"/>
    <property type="match status" value="1"/>
</dbReference>
<reference evidence="2" key="1">
    <citation type="journal article" date="2013" name="Genetics">
        <title>The draft genome and transcriptome of Panagrellus redivivus are shaped by the harsh demands of a free-living lifestyle.</title>
        <authorList>
            <person name="Srinivasan J."/>
            <person name="Dillman A.R."/>
            <person name="Macchietto M.G."/>
            <person name="Heikkinen L."/>
            <person name="Lakso M."/>
            <person name="Fracchia K.M."/>
            <person name="Antoshechkin I."/>
            <person name="Mortazavi A."/>
            <person name="Wong G."/>
            <person name="Sternberg P.W."/>
        </authorList>
    </citation>
    <scope>NUCLEOTIDE SEQUENCE [LARGE SCALE GENOMIC DNA]</scope>
    <source>
        <strain evidence="2">MT8872</strain>
    </source>
</reference>
<dbReference type="GO" id="GO:0031210">
    <property type="term" value="F:phosphatidylcholine binding"/>
    <property type="evidence" value="ECO:0007669"/>
    <property type="project" value="TreeGrafter"/>
</dbReference>
<dbReference type="GO" id="GO:0035091">
    <property type="term" value="F:phosphatidylinositol binding"/>
    <property type="evidence" value="ECO:0007669"/>
    <property type="project" value="TreeGrafter"/>
</dbReference>
<keyword evidence="2" id="KW-1185">Reference proteome</keyword>
<dbReference type="AlphaFoldDB" id="A0A7E4VRP9"/>
<dbReference type="InterPro" id="IPR055261">
    <property type="entry name" value="PI_transfer_N"/>
</dbReference>
<organism evidence="2 3">
    <name type="scientific">Panagrellus redivivus</name>
    <name type="common">Microworm</name>
    <dbReference type="NCBI Taxonomy" id="6233"/>
    <lineage>
        <taxon>Eukaryota</taxon>
        <taxon>Metazoa</taxon>
        <taxon>Ecdysozoa</taxon>
        <taxon>Nematoda</taxon>
        <taxon>Chromadorea</taxon>
        <taxon>Rhabditida</taxon>
        <taxon>Tylenchina</taxon>
        <taxon>Panagrolaimomorpha</taxon>
        <taxon>Panagrolaimoidea</taxon>
        <taxon>Panagrolaimidae</taxon>
        <taxon>Panagrellus</taxon>
    </lineage>
</organism>
<dbReference type="GO" id="GO:0005737">
    <property type="term" value="C:cytoplasm"/>
    <property type="evidence" value="ECO:0007669"/>
    <property type="project" value="UniProtKB-ARBA"/>
</dbReference>
<protein>
    <submittedName>
        <fullName evidence="3">Phosphatidylinositol transfer protein</fullName>
    </submittedName>
</protein>
<dbReference type="Gene3D" id="3.30.530.20">
    <property type="match status" value="1"/>
</dbReference>